<keyword evidence="2" id="KW-1185">Reference proteome</keyword>
<dbReference type="AlphaFoldDB" id="A0AAD1XFZ1"/>
<accession>A0AAD1XFZ1</accession>
<comment type="caution">
    <text evidence="1">The sequence shown here is derived from an EMBL/GenBank/DDBJ whole genome shotgun (WGS) entry which is preliminary data.</text>
</comment>
<name>A0AAD1XFZ1_EUPCR</name>
<reference evidence="1" key="1">
    <citation type="submission" date="2023-07" db="EMBL/GenBank/DDBJ databases">
        <authorList>
            <consortium name="AG Swart"/>
            <person name="Singh M."/>
            <person name="Singh A."/>
            <person name="Seah K."/>
            <person name="Emmerich C."/>
        </authorList>
    </citation>
    <scope>NUCLEOTIDE SEQUENCE</scope>
    <source>
        <strain evidence="1">DP1</strain>
    </source>
</reference>
<dbReference type="Proteomes" id="UP001295684">
    <property type="component" value="Unassembled WGS sequence"/>
</dbReference>
<organism evidence="1 2">
    <name type="scientific">Euplotes crassus</name>
    <dbReference type="NCBI Taxonomy" id="5936"/>
    <lineage>
        <taxon>Eukaryota</taxon>
        <taxon>Sar</taxon>
        <taxon>Alveolata</taxon>
        <taxon>Ciliophora</taxon>
        <taxon>Intramacronucleata</taxon>
        <taxon>Spirotrichea</taxon>
        <taxon>Hypotrichia</taxon>
        <taxon>Euplotida</taxon>
        <taxon>Euplotidae</taxon>
        <taxon>Moneuplotes</taxon>
    </lineage>
</organism>
<evidence type="ECO:0000313" key="1">
    <source>
        <dbReference type="EMBL" id="CAI2371023.1"/>
    </source>
</evidence>
<evidence type="ECO:0000313" key="2">
    <source>
        <dbReference type="Proteomes" id="UP001295684"/>
    </source>
</evidence>
<dbReference type="EMBL" id="CAMPGE010012242">
    <property type="protein sequence ID" value="CAI2371023.1"/>
    <property type="molecule type" value="Genomic_DNA"/>
</dbReference>
<gene>
    <name evidence="1" type="ORF">ECRASSUSDP1_LOCUS12343</name>
</gene>
<sequence>MSEEVVPKVPQCQNQVKIDNKEEGKASSQISAYSPVREFRVPIYELFQQGRMNFNKIKHKGPKLIKKNGTTVKLASSTFHKSQCDRKRSYNNIQKNLFEAEKVYYASRIESMVGRWSRRASDHHPTLNPISMMKHPSFNQTGIVTPKLNSAIETYLLSPGKDTFAGMKPVFTNNTNQLKKGENQIVPTEHHLRFPIFLNQLPKDGLKKNMSKYKEILNKFVKIDKKVNREFTKTLSLQVNSKTKCKIPKLISPQMSCSNERAPLKESKQKRLTNFAPTKTLRQKHLSLTIPKSSANKTNKFMLEKVIKKYIKNSLRRDEQSLIL</sequence>
<protein>
    <submittedName>
        <fullName evidence="1">Uncharacterized protein</fullName>
    </submittedName>
</protein>
<proteinExistence type="predicted"/>